<proteinExistence type="predicted"/>
<evidence type="ECO:0000256" key="1">
    <source>
        <dbReference type="SAM" id="MobiDB-lite"/>
    </source>
</evidence>
<gene>
    <name evidence="2" type="ORF">E6H05_03435</name>
</gene>
<name>A0A537IYY4_9BACT</name>
<feature type="region of interest" description="Disordered" evidence="1">
    <location>
        <begin position="195"/>
        <end position="221"/>
    </location>
</feature>
<comment type="caution">
    <text evidence="2">The sequence shown here is derived from an EMBL/GenBank/DDBJ whole genome shotgun (WGS) entry which is preliminary data.</text>
</comment>
<sequence length="221" mass="23788">MDQNTSSFLLSAFLVSGCILAPLRAQTSPQTRDTADLAFVCEWQPRPPITRRVIVDLSLHAGQFNRTPNGEDVRAVQAAGGRVLYQFRVALLRAELDTGAVRALVTGPAAIADAAFTVPDPSNFDAGVQIFYKRPITDADEEALRQLGVYDSARMPIPVLQTASPDSLIPRIAALPGVQFVRATAYGGCVELQQRGVPGGSTPRPGRLRSNMRLKLPGAHE</sequence>
<evidence type="ECO:0000313" key="2">
    <source>
        <dbReference type="EMBL" id="TMI76529.1"/>
    </source>
</evidence>
<organism evidence="2 3">
    <name type="scientific">Candidatus Segetimicrobium genomatis</name>
    <dbReference type="NCBI Taxonomy" id="2569760"/>
    <lineage>
        <taxon>Bacteria</taxon>
        <taxon>Bacillati</taxon>
        <taxon>Candidatus Sysuimicrobiota</taxon>
        <taxon>Candidatus Sysuimicrobiia</taxon>
        <taxon>Candidatus Sysuimicrobiales</taxon>
        <taxon>Candidatus Segetimicrobiaceae</taxon>
        <taxon>Candidatus Segetimicrobium</taxon>
    </lineage>
</organism>
<dbReference type="AlphaFoldDB" id="A0A537IYY4"/>
<evidence type="ECO:0000313" key="3">
    <source>
        <dbReference type="Proteomes" id="UP000318834"/>
    </source>
</evidence>
<accession>A0A537IYY4</accession>
<reference evidence="2 3" key="1">
    <citation type="journal article" date="2019" name="Nat. Microbiol.">
        <title>Mediterranean grassland soil C-N compound turnover is dependent on rainfall and depth, and is mediated by genomically divergent microorganisms.</title>
        <authorList>
            <person name="Diamond S."/>
            <person name="Andeer P.F."/>
            <person name="Li Z."/>
            <person name="Crits-Christoph A."/>
            <person name="Burstein D."/>
            <person name="Anantharaman K."/>
            <person name="Lane K.R."/>
            <person name="Thomas B.C."/>
            <person name="Pan C."/>
            <person name="Northen T.R."/>
            <person name="Banfield J.F."/>
        </authorList>
    </citation>
    <scope>NUCLEOTIDE SEQUENCE [LARGE SCALE GENOMIC DNA]</scope>
    <source>
        <strain evidence="2">NP_8</strain>
    </source>
</reference>
<protein>
    <submittedName>
        <fullName evidence="2">Uncharacterized protein</fullName>
    </submittedName>
</protein>
<dbReference type="EMBL" id="VBAP01000019">
    <property type="protein sequence ID" value="TMI76529.1"/>
    <property type="molecule type" value="Genomic_DNA"/>
</dbReference>
<dbReference type="Proteomes" id="UP000318834">
    <property type="component" value="Unassembled WGS sequence"/>
</dbReference>